<protein>
    <submittedName>
        <fullName evidence="9">ABC transporter, permease protein</fullName>
    </submittedName>
</protein>
<dbReference type="GO" id="GO:0005886">
    <property type="term" value="C:plasma membrane"/>
    <property type="evidence" value="ECO:0007669"/>
    <property type="project" value="UniProtKB-SubCell"/>
</dbReference>
<dbReference type="PANTHER" id="PTHR30193">
    <property type="entry name" value="ABC TRANSPORTER PERMEASE PROTEIN"/>
    <property type="match status" value="1"/>
</dbReference>
<dbReference type="Pfam" id="PF00528">
    <property type="entry name" value="BPD_transp_1"/>
    <property type="match status" value="1"/>
</dbReference>
<dbReference type="OrthoDB" id="9787541at2"/>
<dbReference type="GO" id="GO:0055085">
    <property type="term" value="P:transmembrane transport"/>
    <property type="evidence" value="ECO:0007669"/>
    <property type="project" value="InterPro"/>
</dbReference>
<evidence type="ECO:0000256" key="1">
    <source>
        <dbReference type="ARBA" id="ARBA00004651"/>
    </source>
</evidence>
<sequence length="311" mass="35355">MKHKSISYAKWGYIFIIPFFVAFILFNLIPLVSTFYNSLFENYKGRGGLVQVGPNFIGLDNFRTMFAPETELGKYFGNTFVLWILGFIPQIFFSLLFASWFTDLRMKLKTGAYKVIFYLPNVIMAAAMGMLFYTMFAQNGPINSIYMSITGKDSPYMFFDNVWSQRSVIAIINFLMWYGNTTIMLMAAINGVDPSLYESAQIDGATPSQTFWKITLPLIRPILLYVLITSLIGGLQMYDVPQIITKNGEQVQRTSMTVVMYLQKHLYSKNYGMAGALSVILFVVAAVLSLIVFYVTTEREPKKKVKKGGIK</sequence>
<dbReference type="STRING" id="246199.CUS_7150"/>
<evidence type="ECO:0000256" key="6">
    <source>
        <dbReference type="ARBA" id="ARBA00023136"/>
    </source>
</evidence>
<comment type="caution">
    <text evidence="9">The sequence shown here is derived from an EMBL/GenBank/DDBJ whole genome shotgun (WGS) entry which is preliminary data.</text>
</comment>
<feature type="transmembrane region" description="Helical" evidence="7">
    <location>
        <begin position="80"/>
        <end position="103"/>
    </location>
</feature>
<name>E9SDG4_RUMAL</name>
<evidence type="ECO:0000256" key="3">
    <source>
        <dbReference type="ARBA" id="ARBA00022475"/>
    </source>
</evidence>
<dbReference type="PROSITE" id="PS50928">
    <property type="entry name" value="ABC_TM1"/>
    <property type="match status" value="1"/>
</dbReference>
<dbReference type="InterPro" id="IPR000515">
    <property type="entry name" value="MetI-like"/>
</dbReference>
<dbReference type="eggNOG" id="COG1175">
    <property type="taxonomic scope" value="Bacteria"/>
</dbReference>
<evidence type="ECO:0000256" key="7">
    <source>
        <dbReference type="RuleBase" id="RU363032"/>
    </source>
</evidence>
<dbReference type="RefSeq" id="WP_002850613.1">
    <property type="nucleotide sequence ID" value="NZ_ADKM02000091.1"/>
</dbReference>
<proteinExistence type="inferred from homology"/>
<keyword evidence="4 7" id="KW-0812">Transmembrane</keyword>
<feature type="transmembrane region" description="Helical" evidence="7">
    <location>
        <begin position="271"/>
        <end position="296"/>
    </location>
</feature>
<dbReference type="InterPro" id="IPR035906">
    <property type="entry name" value="MetI-like_sf"/>
</dbReference>
<dbReference type="Gene3D" id="1.10.3720.10">
    <property type="entry name" value="MetI-like"/>
    <property type="match status" value="1"/>
</dbReference>
<dbReference type="PANTHER" id="PTHR30193:SF37">
    <property type="entry name" value="INNER MEMBRANE ABC TRANSPORTER PERMEASE PROTEIN YCJO"/>
    <property type="match status" value="1"/>
</dbReference>
<dbReference type="EMBL" id="ADKM02000091">
    <property type="protein sequence ID" value="EGC02635.1"/>
    <property type="molecule type" value="Genomic_DNA"/>
</dbReference>
<evidence type="ECO:0000259" key="8">
    <source>
        <dbReference type="PROSITE" id="PS50928"/>
    </source>
</evidence>
<keyword evidence="6 7" id="KW-0472">Membrane</keyword>
<dbReference type="InterPro" id="IPR051393">
    <property type="entry name" value="ABC_transporter_permease"/>
</dbReference>
<dbReference type="SUPFAM" id="SSF161098">
    <property type="entry name" value="MetI-like"/>
    <property type="match status" value="1"/>
</dbReference>
<comment type="similarity">
    <text evidence="7">Belongs to the binding-protein-dependent transport system permease family.</text>
</comment>
<keyword evidence="3" id="KW-1003">Cell membrane</keyword>
<comment type="subcellular location">
    <subcellularLocation>
        <location evidence="1 7">Cell membrane</location>
        <topology evidence="1 7">Multi-pass membrane protein</topology>
    </subcellularLocation>
</comment>
<evidence type="ECO:0000256" key="4">
    <source>
        <dbReference type="ARBA" id="ARBA00022692"/>
    </source>
</evidence>
<evidence type="ECO:0000256" key="2">
    <source>
        <dbReference type="ARBA" id="ARBA00022448"/>
    </source>
</evidence>
<dbReference type="CDD" id="cd06261">
    <property type="entry name" value="TM_PBP2"/>
    <property type="match status" value="1"/>
</dbReference>
<dbReference type="AlphaFoldDB" id="E9SDG4"/>
<organism evidence="9 10">
    <name type="scientific">Ruminococcus albus 8</name>
    <dbReference type="NCBI Taxonomy" id="246199"/>
    <lineage>
        <taxon>Bacteria</taxon>
        <taxon>Bacillati</taxon>
        <taxon>Bacillota</taxon>
        <taxon>Clostridia</taxon>
        <taxon>Eubacteriales</taxon>
        <taxon>Oscillospiraceae</taxon>
        <taxon>Ruminococcus</taxon>
    </lineage>
</organism>
<evidence type="ECO:0000256" key="5">
    <source>
        <dbReference type="ARBA" id="ARBA00022989"/>
    </source>
</evidence>
<feature type="domain" description="ABC transmembrane type-1" evidence="8">
    <location>
        <begin position="76"/>
        <end position="292"/>
    </location>
</feature>
<feature type="transmembrane region" description="Helical" evidence="7">
    <location>
        <begin position="167"/>
        <end position="189"/>
    </location>
</feature>
<gene>
    <name evidence="9" type="ORF">CUS_7150</name>
</gene>
<evidence type="ECO:0000313" key="9">
    <source>
        <dbReference type="EMBL" id="EGC02635.1"/>
    </source>
</evidence>
<feature type="transmembrane region" description="Helical" evidence="7">
    <location>
        <begin position="218"/>
        <end position="238"/>
    </location>
</feature>
<keyword evidence="2 7" id="KW-0813">Transport</keyword>
<dbReference type="Proteomes" id="UP000004259">
    <property type="component" value="Unassembled WGS sequence"/>
</dbReference>
<feature type="transmembrane region" description="Helical" evidence="7">
    <location>
        <begin position="115"/>
        <end position="136"/>
    </location>
</feature>
<keyword evidence="10" id="KW-1185">Reference proteome</keyword>
<accession>E9SDG4</accession>
<feature type="transmembrane region" description="Helical" evidence="7">
    <location>
        <begin position="12"/>
        <end position="36"/>
    </location>
</feature>
<evidence type="ECO:0000313" key="10">
    <source>
        <dbReference type="Proteomes" id="UP000004259"/>
    </source>
</evidence>
<keyword evidence="5 7" id="KW-1133">Transmembrane helix</keyword>
<reference evidence="9 10" key="1">
    <citation type="submission" date="2011-02" db="EMBL/GenBank/DDBJ databases">
        <authorList>
            <person name="Nelson K.E."/>
            <person name="Sutton G."/>
            <person name="Torralba M."/>
            <person name="Durkin S."/>
            <person name="Harkins D."/>
            <person name="Montgomery R."/>
            <person name="Ziemer C."/>
            <person name="Klaassens E."/>
            <person name="Ocuiv P."/>
            <person name="Morrison M."/>
        </authorList>
    </citation>
    <scope>NUCLEOTIDE SEQUENCE [LARGE SCALE GENOMIC DNA]</scope>
    <source>
        <strain evidence="9 10">8</strain>
    </source>
</reference>